<dbReference type="Proteomes" id="UP001500449">
    <property type="component" value="Unassembled WGS sequence"/>
</dbReference>
<evidence type="ECO:0008006" key="9">
    <source>
        <dbReference type="Google" id="ProtNLM"/>
    </source>
</evidence>
<feature type="compositionally biased region" description="Polar residues" evidence="3">
    <location>
        <begin position="291"/>
        <end position="302"/>
    </location>
</feature>
<dbReference type="Gene3D" id="1.10.530.10">
    <property type="match status" value="1"/>
</dbReference>
<proteinExistence type="inferred from homology"/>
<evidence type="ECO:0000313" key="8">
    <source>
        <dbReference type="Proteomes" id="UP001500449"/>
    </source>
</evidence>
<feature type="compositionally biased region" description="Low complexity" evidence="3">
    <location>
        <begin position="249"/>
        <end position="285"/>
    </location>
</feature>
<dbReference type="Pfam" id="PF12904">
    <property type="entry name" value="Collagen_bind_2"/>
    <property type="match status" value="1"/>
</dbReference>
<protein>
    <recommendedName>
        <fullName evidence="9">Resuscitation-promoting factor core lysozyme-like domain-containing protein</fullName>
    </recommendedName>
</protein>
<comment type="similarity">
    <text evidence="1">Belongs to the transglycosylase family. Rpf subfamily.</text>
</comment>
<feature type="domain" description="Resuscitation-promoting factor core lysozyme-like" evidence="4">
    <location>
        <begin position="646"/>
        <end position="718"/>
    </location>
</feature>
<name>A0ABN2NAM1_9PSEU</name>
<dbReference type="PANTHER" id="PTHR37836:SF2">
    <property type="entry name" value="DUF4038 DOMAIN-CONTAINING PROTEIN"/>
    <property type="match status" value="1"/>
</dbReference>
<feature type="region of interest" description="Disordered" evidence="3">
    <location>
        <begin position="359"/>
        <end position="381"/>
    </location>
</feature>
<feature type="compositionally biased region" description="Low complexity" evidence="3">
    <location>
        <begin position="519"/>
        <end position="583"/>
    </location>
</feature>
<dbReference type="Pfam" id="PF13204">
    <property type="entry name" value="Apiosidase"/>
    <property type="match status" value="1"/>
</dbReference>
<dbReference type="InterPro" id="IPR024749">
    <property type="entry name" value="Collagen-bd_put"/>
</dbReference>
<evidence type="ECO:0000256" key="3">
    <source>
        <dbReference type="SAM" id="MobiDB-lite"/>
    </source>
</evidence>
<dbReference type="PANTHER" id="PTHR37836">
    <property type="entry name" value="LMO1036 PROTEIN"/>
    <property type="match status" value="1"/>
</dbReference>
<dbReference type="Pfam" id="PF06737">
    <property type="entry name" value="Transglycosylas"/>
    <property type="match status" value="1"/>
</dbReference>
<feature type="region of interest" description="Disordered" evidence="3">
    <location>
        <begin position="194"/>
        <end position="345"/>
    </location>
</feature>
<feature type="domain" description="Apiosidase-like catalytic" evidence="6">
    <location>
        <begin position="34"/>
        <end position="198"/>
    </location>
</feature>
<feature type="compositionally biased region" description="Basic and acidic residues" evidence="3">
    <location>
        <begin position="590"/>
        <end position="629"/>
    </location>
</feature>
<dbReference type="InterPro" id="IPR025277">
    <property type="entry name" value="Apiosidase-like_cat_dom"/>
</dbReference>
<keyword evidence="8" id="KW-1185">Reference proteome</keyword>
<evidence type="ECO:0000259" key="4">
    <source>
        <dbReference type="Pfam" id="PF06737"/>
    </source>
</evidence>
<dbReference type="InterPro" id="IPR023346">
    <property type="entry name" value="Lysozyme-like_dom_sf"/>
</dbReference>
<sequence length="726" mass="72131">MRTVWAAIAVVVVLAGVLVVVGWRDAPPGGVRVEGRWFVHAGGAPFYWLADTRWDLLTAMGDDEAADYLDTRAGQGYTVVRAGLIMPGAQRDRAGRAPYSGYLGKLDTAPGGYWEHVDTLVADAASAGITLALAPVWSDGQAGSLVTEDNAQEYGAFLGARYSGASVVWLTGGGDAGGHEGIWSELVKGLRAGGSEAPVQHLGRDSAGSTGPSSAADGPAADGPAQGGPAQGGPVRGGSGTDGSGSGGSASRTGGSSTGSPSGPADSSSGSAGSAGAAGSTGSDPARPRSTGPTDITSSTAGSCADTATRADARATARDSGAAQPVLDTSPPVEGERCGGAATSAHDVRAEAWRAALGGANGTTFGGSTGDTGSTGTGKDTAEQLGVLKRVLESRPYRLLGPADEALRSSATGGSRVSGALASDGSFLVAYTPEGEDVTVDLDTLSADSVRASWVDPRTGEVLEVDEPVEATGTAAFEAPEGTGDERDWVLVLDDAKAGWGQPGAEVVDDPGTGTGKDGAITSTGPTGSTGSTASTGPTVSTGSAGSAGSTTGGPATPDTGKPAATTSNSGQAAAARPAAAPEPTTPEPAKPEPAKPEPAKPEPAKPEPAKPEPAKPEPAKPEPAKPEPAKPAAAKPEPAPPAAGPWDSLAACESSGNWSINTGNGYYGGLQFDRGTWSDFGGTRYAPRADQATKEQQIEIATKVRDARGGYGSWPACARKLGLPR</sequence>
<evidence type="ECO:0000259" key="5">
    <source>
        <dbReference type="Pfam" id="PF12904"/>
    </source>
</evidence>
<keyword evidence="2" id="KW-0378">Hydrolase</keyword>
<comment type="caution">
    <text evidence="7">The sequence shown here is derived from an EMBL/GenBank/DDBJ whole genome shotgun (WGS) entry which is preliminary data.</text>
</comment>
<gene>
    <name evidence="7" type="ORF">GCM10009836_45990</name>
</gene>
<dbReference type="SUPFAM" id="SSF53955">
    <property type="entry name" value="Lysozyme-like"/>
    <property type="match status" value="1"/>
</dbReference>
<dbReference type="Gene3D" id="3.20.20.80">
    <property type="entry name" value="Glycosidases"/>
    <property type="match status" value="1"/>
</dbReference>
<evidence type="ECO:0000256" key="1">
    <source>
        <dbReference type="ARBA" id="ARBA00010830"/>
    </source>
</evidence>
<evidence type="ECO:0000256" key="2">
    <source>
        <dbReference type="ARBA" id="ARBA00022801"/>
    </source>
</evidence>
<dbReference type="InterPro" id="IPR010618">
    <property type="entry name" value="RPF"/>
</dbReference>
<dbReference type="InterPro" id="IPR017853">
    <property type="entry name" value="GH"/>
</dbReference>
<feature type="compositionally biased region" description="Low complexity" evidence="3">
    <location>
        <begin position="206"/>
        <end position="224"/>
    </location>
</feature>
<feature type="compositionally biased region" description="Gly residues" evidence="3">
    <location>
        <begin position="225"/>
        <end position="248"/>
    </location>
</feature>
<evidence type="ECO:0000259" key="6">
    <source>
        <dbReference type="Pfam" id="PF13204"/>
    </source>
</evidence>
<dbReference type="SUPFAM" id="SSF51445">
    <property type="entry name" value="(Trans)glycosidases"/>
    <property type="match status" value="1"/>
</dbReference>
<feature type="region of interest" description="Disordered" evidence="3">
    <location>
        <begin position="500"/>
        <end position="662"/>
    </location>
</feature>
<feature type="compositionally biased region" description="Gly residues" evidence="3">
    <location>
        <begin position="359"/>
        <end position="376"/>
    </location>
</feature>
<dbReference type="EMBL" id="BAAAQK010000018">
    <property type="protein sequence ID" value="GAA1860632.1"/>
    <property type="molecule type" value="Genomic_DNA"/>
</dbReference>
<feature type="domain" description="Putative collagen-binding" evidence="5">
    <location>
        <begin position="415"/>
        <end position="494"/>
    </location>
</feature>
<reference evidence="7 8" key="1">
    <citation type="journal article" date="2019" name="Int. J. Syst. Evol. Microbiol.">
        <title>The Global Catalogue of Microorganisms (GCM) 10K type strain sequencing project: providing services to taxonomists for standard genome sequencing and annotation.</title>
        <authorList>
            <consortium name="The Broad Institute Genomics Platform"/>
            <consortium name="The Broad Institute Genome Sequencing Center for Infectious Disease"/>
            <person name="Wu L."/>
            <person name="Ma J."/>
        </authorList>
    </citation>
    <scope>NUCLEOTIDE SEQUENCE [LARGE SCALE GENOMIC DNA]</scope>
    <source>
        <strain evidence="7 8">JCM 16009</strain>
    </source>
</reference>
<evidence type="ECO:0000313" key="7">
    <source>
        <dbReference type="EMBL" id="GAA1860632.1"/>
    </source>
</evidence>
<organism evidence="7 8">
    <name type="scientific">Pseudonocardia ailaonensis</name>
    <dbReference type="NCBI Taxonomy" id="367279"/>
    <lineage>
        <taxon>Bacteria</taxon>
        <taxon>Bacillati</taxon>
        <taxon>Actinomycetota</taxon>
        <taxon>Actinomycetes</taxon>
        <taxon>Pseudonocardiales</taxon>
        <taxon>Pseudonocardiaceae</taxon>
        <taxon>Pseudonocardia</taxon>
    </lineage>
</organism>
<dbReference type="CDD" id="cd13925">
    <property type="entry name" value="RPF"/>
    <property type="match status" value="1"/>
</dbReference>
<accession>A0ABN2NAM1</accession>